<accession>W9KDD2</accession>
<evidence type="ECO:0000313" key="2">
    <source>
        <dbReference type="EMBL" id="EWZ40714.1"/>
    </source>
</evidence>
<name>W9KDD2_FUSOX</name>
<dbReference type="VEuPathDB" id="FungiDB:FOZG_09348"/>
<reference evidence="2" key="1">
    <citation type="submission" date="2011-06" db="EMBL/GenBank/DDBJ databases">
        <title>The Genome Sequence of Fusarium oxysporum Fo47.</title>
        <authorList>
            <consortium name="The Broad Institute Genome Sequencing Platform"/>
            <person name="Ma L.-J."/>
            <person name="Gale L.R."/>
            <person name="Schwartz D.C."/>
            <person name="Zhou S."/>
            <person name="Corby-Kistler H."/>
            <person name="Young S.K."/>
            <person name="Zeng Q."/>
            <person name="Gargeya S."/>
            <person name="Fitzgerald M."/>
            <person name="Haas B."/>
            <person name="Abouelleil A."/>
            <person name="Alvarado L."/>
            <person name="Arachchi H.M."/>
            <person name="Berlin A."/>
            <person name="Brown A."/>
            <person name="Chapman S.B."/>
            <person name="Chen Z."/>
            <person name="Dunbar C."/>
            <person name="Freedman E."/>
            <person name="Gearin G."/>
            <person name="Gellesch M."/>
            <person name="Goldberg J."/>
            <person name="Griggs A."/>
            <person name="Gujja S."/>
            <person name="Heiman D."/>
            <person name="Howarth C."/>
            <person name="Larson L."/>
            <person name="Lui A."/>
            <person name="MacDonald P.J.P."/>
            <person name="Mehta T."/>
            <person name="Montmayeur A."/>
            <person name="Murphy C."/>
            <person name="Neiman D."/>
            <person name="Pearson M."/>
            <person name="Priest M."/>
            <person name="Roberts A."/>
            <person name="Saif S."/>
            <person name="Shea T."/>
            <person name="Shenoy N."/>
            <person name="Sisk P."/>
            <person name="Stolte C."/>
            <person name="Sykes S."/>
            <person name="Wortman J."/>
            <person name="Nusbaum C."/>
            <person name="Birren B."/>
        </authorList>
    </citation>
    <scope>NUCLEOTIDE SEQUENCE [LARGE SCALE GENOMIC DNA]</scope>
    <source>
        <strain evidence="2">Fo47</strain>
    </source>
</reference>
<dbReference type="EMBL" id="JH717900">
    <property type="protein sequence ID" value="EWZ40714.1"/>
    <property type="molecule type" value="Genomic_DNA"/>
</dbReference>
<dbReference type="InterPro" id="IPR052895">
    <property type="entry name" value="HetReg/Transcr_Mod"/>
</dbReference>
<dbReference type="PANTHER" id="PTHR24148:SF82">
    <property type="entry name" value="HETEROKARYON INCOMPATIBILITY DOMAIN-CONTAINING PROTEIN"/>
    <property type="match status" value="1"/>
</dbReference>
<dbReference type="Proteomes" id="UP000030766">
    <property type="component" value="Unassembled WGS sequence"/>
</dbReference>
<sequence length="566" mass="63454">MPPNMFQYRPLEHLDSFRLLHLEPSLNHSADLKGSLHHATLSDCDYDLIEPYTALSYVWGDASQRGVIHLGGSAKEITASLDAALRDMRDKSRVCRIWADALCIDQSNNAEKGVQVTLMADEIDGVRRDLLSKSWFRRVWVFQELVLSTDVWVQCDNLRIRWHHFCKVVDTKTVVAAMLLDTLSDSIAQQGQPRNATPLEDMNSRRYGAFEAPLSSLLSCRRGIGATDPRDIVFGHLGVVSDRDRCDRFIKVDYDRDLARVSVDTARYFLDATGIESLLSHAMNPSPITAPGIPSWKFGGGDDSSYVSFGGTHHILLSAPPVLATSGFEVTRVKASSHAFSSCDVEARAQEESKAVTLELLQDIRSLTKDEAAILDLCKRAGTKYDEQGQKLFRKSFKTWVDAANAQEYPTAGPRDVQRITDALIHHVKKPETSPLSGKRLAITSSHHCALVPEESQEGDIVAILVDCYKHAVLRPKEVNNFDHLDNLITSAFEQANISDCPQGPMRARFKAVNDDDYDEWMLVWERAAQSFPIQHCLLVGQCYIDEYVPWKRGLPRSGFRVFALH</sequence>
<proteinExistence type="predicted"/>
<evidence type="ECO:0000259" key="1">
    <source>
        <dbReference type="Pfam" id="PF06985"/>
    </source>
</evidence>
<reference evidence="2" key="2">
    <citation type="submission" date="2012-06" db="EMBL/GenBank/DDBJ databases">
        <title>Annotation of the Genome Sequence of Fusarium oxysporum Fo47.</title>
        <authorList>
            <consortium name="The Broad Institute Genomics Platform"/>
            <person name="Ma L.-J."/>
            <person name="Corby-Kistler H."/>
            <person name="Broz K."/>
            <person name="Gale L.R."/>
            <person name="Jonkers W."/>
            <person name="O'Donnell K."/>
            <person name="Ploetz R."/>
            <person name="Steinberg C."/>
            <person name="Schwartz D.C."/>
            <person name="VanEtten H."/>
            <person name="Zhou S."/>
            <person name="Young S.K."/>
            <person name="Zeng Q."/>
            <person name="Gargeya S."/>
            <person name="Fitzgerald M."/>
            <person name="Abouelleil A."/>
            <person name="Alvarado L."/>
            <person name="Chapman S.B."/>
            <person name="Gainer-Dewar J."/>
            <person name="Goldberg J."/>
            <person name="Griggs A."/>
            <person name="Gujja S."/>
            <person name="Hansen M."/>
            <person name="Howarth C."/>
            <person name="Imamovic A."/>
            <person name="Ireland A."/>
            <person name="Larimer J."/>
            <person name="McCowan C."/>
            <person name="Murphy C."/>
            <person name="Pearson M."/>
            <person name="Poon T.W."/>
            <person name="Priest M."/>
            <person name="Roberts A."/>
            <person name="Saif S."/>
            <person name="Shea T."/>
            <person name="Sykes S."/>
            <person name="Wortman J."/>
            <person name="Nusbaum C."/>
            <person name="Birren B."/>
        </authorList>
    </citation>
    <scope>NUCLEOTIDE SEQUENCE</scope>
    <source>
        <strain evidence="2">Fo47</strain>
    </source>
</reference>
<dbReference type="PANTHER" id="PTHR24148">
    <property type="entry name" value="ANKYRIN REPEAT DOMAIN-CONTAINING PROTEIN 39 HOMOLOG-RELATED"/>
    <property type="match status" value="1"/>
</dbReference>
<feature type="domain" description="Heterokaryon incompatibility" evidence="1">
    <location>
        <begin position="52"/>
        <end position="121"/>
    </location>
</feature>
<dbReference type="HOGENOM" id="CLU_004184_3_0_1"/>
<dbReference type="Pfam" id="PF06985">
    <property type="entry name" value="HET"/>
    <property type="match status" value="1"/>
</dbReference>
<dbReference type="AlphaFoldDB" id="W9KDD2"/>
<dbReference type="InterPro" id="IPR010730">
    <property type="entry name" value="HET"/>
</dbReference>
<gene>
    <name evidence="2" type="ORF">FOZG_09348</name>
</gene>
<organism evidence="2">
    <name type="scientific">Fusarium oxysporum Fo47</name>
    <dbReference type="NCBI Taxonomy" id="660027"/>
    <lineage>
        <taxon>Eukaryota</taxon>
        <taxon>Fungi</taxon>
        <taxon>Dikarya</taxon>
        <taxon>Ascomycota</taxon>
        <taxon>Pezizomycotina</taxon>
        <taxon>Sordariomycetes</taxon>
        <taxon>Hypocreomycetidae</taxon>
        <taxon>Hypocreales</taxon>
        <taxon>Nectriaceae</taxon>
        <taxon>Fusarium</taxon>
        <taxon>Fusarium oxysporum species complex</taxon>
    </lineage>
</organism>
<protein>
    <recommendedName>
        <fullName evidence="1">Heterokaryon incompatibility domain-containing protein</fullName>
    </recommendedName>
</protein>